<dbReference type="EMBL" id="KZ857416">
    <property type="protein sequence ID" value="RDX47726.1"/>
    <property type="molecule type" value="Genomic_DNA"/>
</dbReference>
<gene>
    <name evidence="1" type="ORF">OH76DRAFT_709790</name>
</gene>
<organism evidence="1 2">
    <name type="scientific">Lentinus brumalis</name>
    <dbReference type="NCBI Taxonomy" id="2498619"/>
    <lineage>
        <taxon>Eukaryota</taxon>
        <taxon>Fungi</taxon>
        <taxon>Dikarya</taxon>
        <taxon>Basidiomycota</taxon>
        <taxon>Agaricomycotina</taxon>
        <taxon>Agaricomycetes</taxon>
        <taxon>Polyporales</taxon>
        <taxon>Polyporaceae</taxon>
        <taxon>Lentinus</taxon>
    </lineage>
</organism>
<reference evidence="1 2" key="1">
    <citation type="journal article" date="2018" name="Biotechnol. Biofuels">
        <title>Integrative visual omics of the white-rot fungus Polyporus brumalis exposes the biotechnological potential of its oxidative enzymes for delignifying raw plant biomass.</title>
        <authorList>
            <person name="Miyauchi S."/>
            <person name="Rancon A."/>
            <person name="Drula E."/>
            <person name="Hage H."/>
            <person name="Chaduli D."/>
            <person name="Favel A."/>
            <person name="Grisel S."/>
            <person name="Henrissat B."/>
            <person name="Herpoel-Gimbert I."/>
            <person name="Ruiz-Duenas F.J."/>
            <person name="Chevret D."/>
            <person name="Hainaut M."/>
            <person name="Lin J."/>
            <person name="Wang M."/>
            <person name="Pangilinan J."/>
            <person name="Lipzen A."/>
            <person name="Lesage-Meessen L."/>
            <person name="Navarro D."/>
            <person name="Riley R."/>
            <person name="Grigoriev I.V."/>
            <person name="Zhou S."/>
            <person name="Raouche S."/>
            <person name="Rosso M.N."/>
        </authorList>
    </citation>
    <scope>NUCLEOTIDE SEQUENCE [LARGE SCALE GENOMIC DNA]</scope>
    <source>
        <strain evidence="1 2">BRFM 1820</strain>
    </source>
</reference>
<dbReference type="Proteomes" id="UP000256964">
    <property type="component" value="Unassembled WGS sequence"/>
</dbReference>
<keyword evidence="2" id="KW-1185">Reference proteome</keyword>
<proteinExistence type="predicted"/>
<name>A0A371D5A9_9APHY</name>
<evidence type="ECO:0000313" key="2">
    <source>
        <dbReference type="Proteomes" id="UP000256964"/>
    </source>
</evidence>
<protein>
    <submittedName>
        <fullName evidence="1">Uncharacterized protein</fullName>
    </submittedName>
</protein>
<dbReference type="OrthoDB" id="2756551at2759"/>
<dbReference type="AlphaFoldDB" id="A0A371D5A9"/>
<evidence type="ECO:0000313" key="1">
    <source>
        <dbReference type="EMBL" id="RDX47726.1"/>
    </source>
</evidence>
<sequence>MSFLRAPFRILSSPTFNASLYPGSGVALGRHHASWFLVYATRPIMEHKRPALCLNFVVPGDPSFVGALSSAGKPVFTIGGHANASRPVMDALLGLRDEDGCAPVALTERHQVENRQTRRSRPRRSFLFSDCWQSHFSVQLPYYSVLTKLLLISVDFLLISVDFHTESLPTLVFCLLLFT</sequence>
<accession>A0A371D5A9</accession>